<organism evidence="3 4">
    <name type="scientific">Aspergillus piperis CBS 112811</name>
    <dbReference type="NCBI Taxonomy" id="1448313"/>
    <lineage>
        <taxon>Eukaryota</taxon>
        <taxon>Fungi</taxon>
        <taxon>Dikarya</taxon>
        <taxon>Ascomycota</taxon>
        <taxon>Pezizomycotina</taxon>
        <taxon>Eurotiomycetes</taxon>
        <taxon>Eurotiomycetidae</taxon>
        <taxon>Eurotiales</taxon>
        <taxon>Aspergillaceae</taxon>
        <taxon>Aspergillus</taxon>
        <taxon>Aspergillus subgen. Circumdati</taxon>
    </lineage>
</organism>
<feature type="compositionally biased region" description="Acidic residues" evidence="1">
    <location>
        <begin position="167"/>
        <end position="180"/>
    </location>
</feature>
<dbReference type="GeneID" id="37166781"/>
<gene>
    <name evidence="3" type="ORF">BO85DRAFT_486291</name>
</gene>
<feature type="region of interest" description="Disordered" evidence="1">
    <location>
        <begin position="57"/>
        <end position="208"/>
    </location>
</feature>
<dbReference type="AlphaFoldDB" id="A0A8G1R7T4"/>
<accession>A0A8G1R7T4</accession>
<evidence type="ECO:0000256" key="2">
    <source>
        <dbReference type="SAM" id="SignalP"/>
    </source>
</evidence>
<dbReference type="RefSeq" id="XP_025517756.1">
    <property type="nucleotide sequence ID" value="XM_025663379.1"/>
</dbReference>
<proteinExistence type="predicted"/>
<keyword evidence="4" id="KW-1185">Reference proteome</keyword>
<keyword evidence="2" id="KW-0732">Signal</keyword>
<feature type="signal peptide" evidence="2">
    <location>
        <begin position="1"/>
        <end position="18"/>
    </location>
</feature>
<evidence type="ECO:0000313" key="4">
    <source>
        <dbReference type="Proteomes" id="UP000249526"/>
    </source>
</evidence>
<reference evidence="3 4" key="1">
    <citation type="submission" date="2018-02" db="EMBL/GenBank/DDBJ databases">
        <title>The genomes of Aspergillus section Nigri reveals drivers in fungal speciation.</title>
        <authorList>
            <consortium name="DOE Joint Genome Institute"/>
            <person name="Vesth T.C."/>
            <person name="Nybo J."/>
            <person name="Theobald S."/>
            <person name="Brandl J."/>
            <person name="Frisvad J.C."/>
            <person name="Nielsen K.F."/>
            <person name="Lyhne E.K."/>
            <person name="Kogle M.E."/>
            <person name="Kuo A."/>
            <person name="Riley R."/>
            <person name="Clum A."/>
            <person name="Nolan M."/>
            <person name="Lipzen A."/>
            <person name="Salamov A."/>
            <person name="Henrissat B."/>
            <person name="Wiebenga A."/>
            <person name="De vries R.P."/>
            <person name="Grigoriev I.V."/>
            <person name="Mortensen U.H."/>
            <person name="Andersen M.R."/>
            <person name="Baker S.E."/>
        </authorList>
    </citation>
    <scope>NUCLEOTIDE SEQUENCE [LARGE SCALE GENOMIC DNA]</scope>
    <source>
        <strain evidence="3 4">CBS 112811</strain>
    </source>
</reference>
<feature type="chain" id="PRO_5034292063" evidence="2">
    <location>
        <begin position="19"/>
        <end position="208"/>
    </location>
</feature>
<feature type="compositionally biased region" description="Gly residues" evidence="1">
    <location>
        <begin position="127"/>
        <end position="139"/>
    </location>
</feature>
<evidence type="ECO:0000313" key="3">
    <source>
        <dbReference type="EMBL" id="RAH59834.1"/>
    </source>
</evidence>
<name>A0A8G1R7T4_9EURO</name>
<dbReference type="Proteomes" id="UP000249526">
    <property type="component" value="Unassembled WGS sequence"/>
</dbReference>
<protein>
    <submittedName>
        <fullName evidence="3">Uncharacterized protein</fullName>
    </submittedName>
</protein>
<evidence type="ECO:0000256" key="1">
    <source>
        <dbReference type="SAM" id="MobiDB-lite"/>
    </source>
</evidence>
<dbReference type="EMBL" id="KZ825058">
    <property type="protein sequence ID" value="RAH59834.1"/>
    <property type="molecule type" value="Genomic_DNA"/>
</dbReference>
<sequence>MKFLALAVPATLVMGVMAMPTPSTSKAARLSGENLLDGLAKDGGLSGFLSGVHLPFLNPSPKKDSEDPSDEDPDDVVPAGDDKGPGADEDSGPAEATAPANYETRSFDAERNSWDVAVGAAPDNSGRGSGGSGGNGGNDGNDVAPLLDVSVGAAAPYNSIRNGPADGPDDGDAPDDDDNNGDGPADAIYGLEDSAGVGAGVQDGTETH</sequence>